<dbReference type="Gene3D" id="6.10.340.10">
    <property type="match status" value="1"/>
</dbReference>
<evidence type="ECO:0000259" key="4">
    <source>
        <dbReference type="PROSITE" id="PS50883"/>
    </source>
</evidence>
<evidence type="ECO:0000259" key="3">
    <source>
        <dbReference type="PROSITE" id="PS50112"/>
    </source>
</evidence>
<dbReference type="SMART" id="SM00091">
    <property type="entry name" value="PAS"/>
    <property type="match status" value="1"/>
</dbReference>
<dbReference type="Pfam" id="PF00563">
    <property type="entry name" value="EAL"/>
    <property type="match status" value="1"/>
</dbReference>
<comment type="cofactor">
    <cofactor evidence="1">
        <name>Mg(2+)</name>
        <dbReference type="ChEBI" id="CHEBI:18420"/>
    </cofactor>
</comment>
<dbReference type="GO" id="GO:0007165">
    <property type="term" value="P:signal transduction"/>
    <property type="evidence" value="ECO:0007669"/>
    <property type="project" value="InterPro"/>
</dbReference>
<feature type="domain" description="PAS" evidence="3">
    <location>
        <begin position="228"/>
        <end position="299"/>
    </location>
</feature>
<evidence type="ECO:0000259" key="6">
    <source>
        <dbReference type="PROSITE" id="PS50887"/>
    </source>
</evidence>
<evidence type="ECO:0000313" key="8">
    <source>
        <dbReference type="Proteomes" id="UP000640333"/>
    </source>
</evidence>
<dbReference type="SUPFAM" id="SSF55073">
    <property type="entry name" value="Nucleotide cyclase"/>
    <property type="match status" value="1"/>
</dbReference>
<dbReference type="CDD" id="cd06225">
    <property type="entry name" value="HAMP"/>
    <property type="match status" value="1"/>
</dbReference>
<dbReference type="InterPro" id="IPR043128">
    <property type="entry name" value="Rev_trsase/Diguanyl_cyclase"/>
</dbReference>
<dbReference type="Pfam" id="PF00990">
    <property type="entry name" value="GGDEF"/>
    <property type="match status" value="1"/>
</dbReference>
<dbReference type="InterPro" id="IPR029787">
    <property type="entry name" value="Nucleotide_cyclase"/>
</dbReference>
<evidence type="ECO:0000256" key="2">
    <source>
        <dbReference type="SAM" id="Phobius"/>
    </source>
</evidence>
<dbReference type="CDD" id="cd00130">
    <property type="entry name" value="PAS"/>
    <property type="match status" value="1"/>
</dbReference>
<dbReference type="Gene3D" id="3.30.70.270">
    <property type="match status" value="1"/>
</dbReference>
<dbReference type="PROSITE" id="PS50112">
    <property type="entry name" value="PAS"/>
    <property type="match status" value="1"/>
</dbReference>
<reference evidence="7" key="1">
    <citation type="submission" date="2020-10" db="EMBL/GenBank/DDBJ databases">
        <title>Bacterium isolated from coastal waters sediment.</title>
        <authorList>
            <person name="Chen R.-J."/>
            <person name="Lu D.-C."/>
            <person name="Zhu K.-L."/>
            <person name="Du Z.-J."/>
        </authorList>
    </citation>
    <scope>NUCLEOTIDE SEQUENCE</scope>
    <source>
        <strain evidence="7">N1Y112</strain>
    </source>
</reference>
<evidence type="ECO:0000313" key="7">
    <source>
        <dbReference type="EMBL" id="MBE9398623.1"/>
    </source>
</evidence>
<dbReference type="SMART" id="SM00052">
    <property type="entry name" value="EAL"/>
    <property type="match status" value="1"/>
</dbReference>
<evidence type="ECO:0000256" key="1">
    <source>
        <dbReference type="ARBA" id="ARBA00001946"/>
    </source>
</evidence>
<dbReference type="SUPFAM" id="SSF55785">
    <property type="entry name" value="PYP-like sensor domain (PAS domain)"/>
    <property type="match status" value="1"/>
</dbReference>
<protein>
    <submittedName>
        <fullName evidence="7">EAL domain-containing protein</fullName>
    </submittedName>
</protein>
<dbReference type="Proteomes" id="UP000640333">
    <property type="component" value="Unassembled WGS sequence"/>
</dbReference>
<feature type="transmembrane region" description="Helical" evidence="2">
    <location>
        <begin position="12"/>
        <end position="30"/>
    </location>
</feature>
<dbReference type="NCBIfam" id="TIGR00229">
    <property type="entry name" value="sensory_box"/>
    <property type="match status" value="1"/>
</dbReference>
<keyword evidence="2" id="KW-0472">Membrane</keyword>
<dbReference type="FunFam" id="3.30.70.270:FF:000001">
    <property type="entry name" value="Diguanylate cyclase domain protein"/>
    <property type="match status" value="1"/>
</dbReference>
<dbReference type="CDD" id="cd01948">
    <property type="entry name" value="EAL"/>
    <property type="match status" value="1"/>
</dbReference>
<dbReference type="SMART" id="SM00267">
    <property type="entry name" value="GGDEF"/>
    <property type="match status" value="1"/>
</dbReference>
<dbReference type="InterPro" id="IPR003660">
    <property type="entry name" value="HAMP_dom"/>
</dbReference>
<keyword evidence="2" id="KW-0812">Transmembrane</keyword>
<accession>A0A8J7FLV2</accession>
<dbReference type="EMBL" id="JADEYS010000016">
    <property type="protein sequence ID" value="MBE9398623.1"/>
    <property type="molecule type" value="Genomic_DNA"/>
</dbReference>
<dbReference type="PROSITE" id="PS50885">
    <property type="entry name" value="HAMP"/>
    <property type="match status" value="1"/>
</dbReference>
<dbReference type="AlphaFoldDB" id="A0A8J7FLV2"/>
<dbReference type="InterPro" id="IPR000160">
    <property type="entry name" value="GGDEF_dom"/>
</dbReference>
<organism evidence="7 8">
    <name type="scientific">Pontibacterium sinense</name>
    <dbReference type="NCBI Taxonomy" id="2781979"/>
    <lineage>
        <taxon>Bacteria</taxon>
        <taxon>Pseudomonadati</taxon>
        <taxon>Pseudomonadota</taxon>
        <taxon>Gammaproteobacteria</taxon>
        <taxon>Oceanospirillales</taxon>
        <taxon>Oceanospirillaceae</taxon>
        <taxon>Pontibacterium</taxon>
    </lineage>
</organism>
<feature type="domain" description="HAMP" evidence="5">
    <location>
        <begin position="171"/>
        <end position="223"/>
    </location>
</feature>
<dbReference type="RefSeq" id="WP_193954279.1">
    <property type="nucleotide sequence ID" value="NZ_JADEYS010000016.1"/>
</dbReference>
<dbReference type="Gene3D" id="3.30.450.20">
    <property type="entry name" value="PAS domain"/>
    <property type="match status" value="1"/>
</dbReference>
<dbReference type="PANTHER" id="PTHR44757">
    <property type="entry name" value="DIGUANYLATE CYCLASE DGCP"/>
    <property type="match status" value="1"/>
</dbReference>
<feature type="domain" description="EAL" evidence="4">
    <location>
        <begin position="526"/>
        <end position="781"/>
    </location>
</feature>
<dbReference type="PROSITE" id="PS50887">
    <property type="entry name" value="GGDEF"/>
    <property type="match status" value="1"/>
</dbReference>
<dbReference type="CDD" id="cd01949">
    <property type="entry name" value="GGDEF"/>
    <property type="match status" value="1"/>
</dbReference>
<dbReference type="GO" id="GO:0003824">
    <property type="term" value="F:catalytic activity"/>
    <property type="evidence" value="ECO:0007669"/>
    <property type="project" value="UniProtKB-ARBA"/>
</dbReference>
<dbReference type="InterPro" id="IPR001633">
    <property type="entry name" value="EAL_dom"/>
</dbReference>
<evidence type="ECO:0000259" key="5">
    <source>
        <dbReference type="PROSITE" id="PS50885"/>
    </source>
</evidence>
<sequence length="801" mass="89844">MLNKFCSLRFKLLIVLIPAALIALMLSFGYSAHSAQKQFDENLEQKRESLKRYPSVLVEPLWNFNTDALKSITHAMMLDPDILQVSIHDEGNNLVHQVHSENFNNVSIAFTLEEPLIYQNAHITQHAGTLQIIVGNTSLLKEQKGYFQETLLSLLLVAITMLLSVYVIYARLLGGPIQSLMQAINRSQGELDFAKVKHCSNDELGEITRAFNEMQCRIEQDHTHLKSSEHRLRTLYHSTPSLLFSLDADGNICDASDYFLKALGFARSDMIGKTLSNLIAKDHSPSGAERLVHTLFKQGSVTDFSLVIEDAVGKHRNVVINATLSAFDSYPGALAVMTDVTSLTQAHKELDRQANTDMLSGLPNRNQFQQYLELMVDTRKQTQTPFAVLFIDLDRFKSINDTFGHHVGDDLIRAAAQRIRNELRDADKVARLGGDEFAVVLEHIESPEDAAETSRRILKKLEGSFHLNDCSIHASASIGIACYPSDADTPTRLLQNADVAMYRAKEDGRSCYALYSPEQNKDTPERARIEELLRCAIDDDLLELHYQPIINLTQSRITGAEVLLRLKDGESLVPPFRFIPLAEETGLIVPIGAWCIEQACAQLAKWRKTLDPDFYLSVNVSTRQFQSDQLLNTLKSALHQHQIPPKSLLIEITESLLLHDNHNNIQVITQLDELGCQIAIDDFGTGYSALSYLMKFPLDVLKIDRSFITNCASQKDSKKTGLVEAIIQMSHSMNLKVITEGIETREQMDFVLDQGGNCTQGFYFAKPMTAAALDASWESLCEEVRIKCAHPERLLLDEKLG</sequence>
<comment type="caution">
    <text evidence="7">The sequence shown here is derived from an EMBL/GenBank/DDBJ whole genome shotgun (WGS) entry which is preliminary data.</text>
</comment>
<keyword evidence="2" id="KW-1133">Transmembrane helix</keyword>
<dbReference type="NCBIfam" id="TIGR00254">
    <property type="entry name" value="GGDEF"/>
    <property type="match status" value="1"/>
</dbReference>
<dbReference type="GO" id="GO:0006355">
    <property type="term" value="P:regulation of DNA-templated transcription"/>
    <property type="evidence" value="ECO:0007669"/>
    <property type="project" value="InterPro"/>
</dbReference>
<keyword evidence="8" id="KW-1185">Reference proteome</keyword>
<feature type="transmembrane region" description="Helical" evidence="2">
    <location>
        <begin position="151"/>
        <end position="169"/>
    </location>
</feature>
<dbReference type="InterPro" id="IPR035965">
    <property type="entry name" value="PAS-like_dom_sf"/>
</dbReference>
<dbReference type="InterPro" id="IPR035919">
    <property type="entry name" value="EAL_sf"/>
</dbReference>
<dbReference type="PANTHER" id="PTHR44757:SF2">
    <property type="entry name" value="BIOFILM ARCHITECTURE MAINTENANCE PROTEIN MBAA"/>
    <property type="match status" value="1"/>
</dbReference>
<feature type="domain" description="GGDEF" evidence="6">
    <location>
        <begin position="384"/>
        <end position="517"/>
    </location>
</feature>
<dbReference type="SUPFAM" id="SSF141868">
    <property type="entry name" value="EAL domain-like"/>
    <property type="match status" value="1"/>
</dbReference>
<dbReference type="PROSITE" id="PS50883">
    <property type="entry name" value="EAL"/>
    <property type="match status" value="1"/>
</dbReference>
<dbReference type="InterPro" id="IPR013767">
    <property type="entry name" value="PAS_fold"/>
</dbReference>
<dbReference type="InterPro" id="IPR052155">
    <property type="entry name" value="Biofilm_reg_signaling"/>
</dbReference>
<dbReference type="GO" id="GO:0016020">
    <property type="term" value="C:membrane"/>
    <property type="evidence" value="ECO:0007669"/>
    <property type="project" value="InterPro"/>
</dbReference>
<name>A0A8J7FLV2_9GAMM</name>
<dbReference type="Gene3D" id="3.20.20.450">
    <property type="entry name" value="EAL domain"/>
    <property type="match status" value="1"/>
</dbReference>
<dbReference type="InterPro" id="IPR000014">
    <property type="entry name" value="PAS"/>
</dbReference>
<proteinExistence type="predicted"/>
<gene>
    <name evidence="7" type="ORF">IOQ59_15300</name>
</gene>
<dbReference type="Pfam" id="PF00989">
    <property type="entry name" value="PAS"/>
    <property type="match status" value="1"/>
</dbReference>